<dbReference type="AlphaFoldDB" id="A0AA88CZH7"/>
<keyword evidence="2" id="KW-1185">Reference proteome</keyword>
<evidence type="ECO:0000313" key="1">
    <source>
        <dbReference type="EMBL" id="GMN37990.1"/>
    </source>
</evidence>
<evidence type="ECO:0000313" key="2">
    <source>
        <dbReference type="Proteomes" id="UP001187192"/>
    </source>
</evidence>
<dbReference type="EMBL" id="BTGU01000007">
    <property type="protein sequence ID" value="GMN37990.1"/>
    <property type="molecule type" value="Genomic_DNA"/>
</dbReference>
<organism evidence="1 2">
    <name type="scientific">Ficus carica</name>
    <name type="common">Common fig</name>
    <dbReference type="NCBI Taxonomy" id="3494"/>
    <lineage>
        <taxon>Eukaryota</taxon>
        <taxon>Viridiplantae</taxon>
        <taxon>Streptophyta</taxon>
        <taxon>Embryophyta</taxon>
        <taxon>Tracheophyta</taxon>
        <taxon>Spermatophyta</taxon>
        <taxon>Magnoliopsida</taxon>
        <taxon>eudicotyledons</taxon>
        <taxon>Gunneridae</taxon>
        <taxon>Pentapetalae</taxon>
        <taxon>rosids</taxon>
        <taxon>fabids</taxon>
        <taxon>Rosales</taxon>
        <taxon>Moraceae</taxon>
        <taxon>Ficeae</taxon>
        <taxon>Ficus</taxon>
    </lineage>
</organism>
<proteinExistence type="predicted"/>
<reference evidence="1" key="1">
    <citation type="submission" date="2023-07" db="EMBL/GenBank/DDBJ databases">
        <title>draft genome sequence of fig (Ficus carica).</title>
        <authorList>
            <person name="Takahashi T."/>
            <person name="Nishimura K."/>
        </authorList>
    </citation>
    <scope>NUCLEOTIDE SEQUENCE</scope>
</reference>
<dbReference type="Proteomes" id="UP001187192">
    <property type="component" value="Unassembled WGS sequence"/>
</dbReference>
<accession>A0AA88CZH7</accession>
<comment type="caution">
    <text evidence="1">The sequence shown here is derived from an EMBL/GenBank/DDBJ whole genome shotgun (WGS) entry which is preliminary data.</text>
</comment>
<sequence length="62" mass="6709">MGGFSTLASAPKISRENSFIFEGKLTSPKEVVSHAGRILSDYEAAWRLDSVPSTTMPTPKIP</sequence>
<protein>
    <submittedName>
        <fullName evidence="1">Uncharacterized protein</fullName>
    </submittedName>
</protein>
<gene>
    <name evidence="1" type="ORF">TIFTF001_007269</name>
</gene>
<name>A0AA88CZH7_FICCA</name>